<name>A0A1C7NAR5_9FUNG</name>
<evidence type="ECO:0000313" key="1">
    <source>
        <dbReference type="EMBL" id="OBZ86195.1"/>
    </source>
</evidence>
<dbReference type="InParanoid" id="A0A1C7NAR5"/>
<evidence type="ECO:0000313" key="2">
    <source>
        <dbReference type="Proteomes" id="UP000093000"/>
    </source>
</evidence>
<sequence length="95" mass="11004">MSVPNNLQIPNSVFPRTPRIIIGPANFKVPEMKEYLDECKYFEPKRTSRRNSADTVVARFNNIWFKKLHSYAKHTLNLKITSSAKMSFDSRACPI</sequence>
<dbReference type="Proteomes" id="UP000093000">
    <property type="component" value="Unassembled WGS sequence"/>
</dbReference>
<gene>
    <name evidence="1" type="ORF">A0J61_05750</name>
</gene>
<reference evidence="1 2" key="1">
    <citation type="submission" date="2016-03" db="EMBL/GenBank/DDBJ databases">
        <title>Choanephora cucurbitarum.</title>
        <authorList>
            <person name="Min B."/>
            <person name="Park H."/>
            <person name="Park J.-H."/>
            <person name="Shin H.-D."/>
            <person name="Choi I.-G."/>
        </authorList>
    </citation>
    <scope>NUCLEOTIDE SEQUENCE [LARGE SCALE GENOMIC DNA]</scope>
    <source>
        <strain evidence="1 2">KUS-F28377</strain>
    </source>
</reference>
<protein>
    <submittedName>
        <fullName evidence="1">Uncharacterized protein</fullName>
    </submittedName>
</protein>
<dbReference type="EMBL" id="LUGH01000320">
    <property type="protein sequence ID" value="OBZ86195.1"/>
    <property type="molecule type" value="Genomic_DNA"/>
</dbReference>
<accession>A0A1C7NAR5</accession>
<dbReference type="AlphaFoldDB" id="A0A1C7NAR5"/>
<proteinExistence type="predicted"/>
<organism evidence="1 2">
    <name type="scientific">Choanephora cucurbitarum</name>
    <dbReference type="NCBI Taxonomy" id="101091"/>
    <lineage>
        <taxon>Eukaryota</taxon>
        <taxon>Fungi</taxon>
        <taxon>Fungi incertae sedis</taxon>
        <taxon>Mucoromycota</taxon>
        <taxon>Mucoromycotina</taxon>
        <taxon>Mucoromycetes</taxon>
        <taxon>Mucorales</taxon>
        <taxon>Mucorineae</taxon>
        <taxon>Choanephoraceae</taxon>
        <taxon>Choanephoroideae</taxon>
        <taxon>Choanephora</taxon>
    </lineage>
</organism>
<comment type="caution">
    <text evidence="1">The sequence shown here is derived from an EMBL/GenBank/DDBJ whole genome shotgun (WGS) entry which is preliminary data.</text>
</comment>
<keyword evidence="2" id="KW-1185">Reference proteome</keyword>